<dbReference type="Gene3D" id="2.60.120.260">
    <property type="entry name" value="Galactose-binding domain-like"/>
    <property type="match status" value="1"/>
</dbReference>
<dbReference type="Proteomes" id="UP001597201">
    <property type="component" value="Unassembled WGS sequence"/>
</dbReference>
<gene>
    <name evidence="2" type="ORF">ACFQ39_05710</name>
</gene>
<dbReference type="RefSeq" id="WP_377177028.1">
    <property type="nucleotide sequence ID" value="NZ_JBHTMY010000002.1"/>
</dbReference>
<organism evidence="2 3">
    <name type="scientific">Namhaeicola litoreus</name>
    <dbReference type="NCBI Taxonomy" id="1052145"/>
    <lineage>
        <taxon>Bacteria</taxon>
        <taxon>Pseudomonadati</taxon>
        <taxon>Bacteroidota</taxon>
        <taxon>Flavobacteriia</taxon>
        <taxon>Flavobacteriales</taxon>
        <taxon>Flavobacteriaceae</taxon>
        <taxon>Namhaeicola</taxon>
    </lineage>
</organism>
<comment type="caution">
    <text evidence="2">The sequence shown here is derived from an EMBL/GenBank/DDBJ whole genome shotgun (WGS) entry which is preliminary data.</text>
</comment>
<feature type="domain" description="PKD" evidence="1">
    <location>
        <begin position="73"/>
        <end position="133"/>
    </location>
</feature>
<evidence type="ECO:0000313" key="3">
    <source>
        <dbReference type="Proteomes" id="UP001597201"/>
    </source>
</evidence>
<name>A0ABW3Y0W8_9FLAO</name>
<dbReference type="EMBL" id="JBHTMY010000002">
    <property type="protein sequence ID" value="MFD1315105.1"/>
    <property type="molecule type" value="Genomic_DNA"/>
</dbReference>
<dbReference type="InterPro" id="IPR000601">
    <property type="entry name" value="PKD_dom"/>
</dbReference>
<dbReference type="InterPro" id="IPR013783">
    <property type="entry name" value="Ig-like_fold"/>
</dbReference>
<dbReference type="InterPro" id="IPR022409">
    <property type="entry name" value="PKD/Chitinase_dom"/>
</dbReference>
<dbReference type="SUPFAM" id="SSF49299">
    <property type="entry name" value="PKD domain"/>
    <property type="match status" value="1"/>
</dbReference>
<evidence type="ECO:0000259" key="1">
    <source>
        <dbReference type="PROSITE" id="PS50093"/>
    </source>
</evidence>
<dbReference type="SMART" id="SM00089">
    <property type="entry name" value="PKD"/>
    <property type="match status" value="1"/>
</dbReference>
<dbReference type="PROSITE" id="PS50093">
    <property type="entry name" value="PKD"/>
    <property type="match status" value="1"/>
</dbReference>
<proteinExistence type="predicted"/>
<sequence length="292" mass="31208">MMTTNKNFSLGKSKGLIILLAILTSVSFLSCDDYFEFDLPEEGSIEDKTPPSANFGAMQSDTDWMTYTFSNLSNSATDYLWDFGDGNTSTELEPSFTFPGEGTFSVTLTASDKLGVTSTVTKEVEVIEPEAPAALLPPVLEGSFEDGTLPDGSGDGRDSWRTDLGGVIQITSSPVYDGSQAAKFPSAGDRVGYQELTLTPNTDYKLIYYYTMKEEAGGNLTVSVLGGSITDLSQVPGATLASHIGTDNTSSDTYVKVELPFNTGANSTVAILITNEVVECRADGFSLELVEE</sequence>
<dbReference type="PROSITE" id="PS51257">
    <property type="entry name" value="PROKAR_LIPOPROTEIN"/>
    <property type="match status" value="1"/>
</dbReference>
<protein>
    <submittedName>
        <fullName evidence="2">PKD domain-containing protein</fullName>
    </submittedName>
</protein>
<dbReference type="Gene3D" id="2.60.40.10">
    <property type="entry name" value="Immunoglobulins"/>
    <property type="match status" value="1"/>
</dbReference>
<reference evidence="3" key="1">
    <citation type="journal article" date="2019" name="Int. J. Syst. Evol. Microbiol.">
        <title>The Global Catalogue of Microorganisms (GCM) 10K type strain sequencing project: providing services to taxonomists for standard genome sequencing and annotation.</title>
        <authorList>
            <consortium name="The Broad Institute Genomics Platform"/>
            <consortium name="The Broad Institute Genome Sequencing Center for Infectious Disease"/>
            <person name="Wu L."/>
            <person name="Ma J."/>
        </authorList>
    </citation>
    <scope>NUCLEOTIDE SEQUENCE [LARGE SCALE GENOMIC DNA]</scope>
    <source>
        <strain evidence="3">CCUG 61485</strain>
    </source>
</reference>
<evidence type="ECO:0000313" key="2">
    <source>
        <dbReference type="EMBL" id="MFD1315105.1"/>
    </source>
</evidence>
<keyword evidence="3" id="KW-1185">Reference proteome</keyword>
<dbReference type="InterPro" id="IPR035986">
    <property type="entry name" value="PKD_dom_sf"/>
</dbReference>
<dbReference type="CDD" id="cd00146">
    <property type="entry name" value="PKD"/>
    <property type="match status" value="1"/>
</dbReference>
<dbReference type="Pfam" id="PF18911">
    <property type="entry name" value="PKD_4"/>
    <property type="match status" value="1"/>
</dbReference>
<accession>A0ABW3Y0W8</accession>